<accession>A0ABZ0TEW7</accession>
<keyword evidence="3 6" id="KW-0812">Transmembrane</keyword>
<comment type="subcellular location">
    <subcellularLocation>
        <location evidence="1">Cell membrane</location>
        <topology evidence="1">Multi-pass membrane protein</topology>
    </subcellularLocation>
</comment>
<dbReference type="Pfam" id="PF12823">
    <property type="entry name" value="DUF3817"/>
    <property type="match status" value="1"/>
</dbReference>
<feature type="transmembrane region" description="Helical" evidence="6">
    <location>
        <begin position="45"/>
        <end position="65"/>
    </location>
</feature>
<dbReference type="PANTHER" id="PTHR40077:SF2">
    <property type="entry name" value="MEMBRANE PROTEIN"/>
    <property type="match status" value="1"/>
</dbReference>
<gene>
    <name evidence="8" type="ORF">SNE25_20610</name>
</gene>
<protein>
    <submittedName>
        <fullName evidence="8">DUF3817 domain-containing protein</fullName>
    </submittedName>
</protein>
<evidence type="ECO:0000313" key="8">
    <source>
        <dbReference type="EMBL" id="WPU91724.1"/>
    </source>
</evidence>
<evidence type="ECO:0000256" key="5">
    <source>
        <dbReference type="ARBA" id="ARBA00023136"/>
    </source>
</evidence>
<keyword evidence="2" id="KW-1003">Cell membrane</keyword>
<dbReference type="RefSeq" id="WP_321560890.1">
    <property type="nucleotide sequence ID" value="NZ_CP139558.1"/>
</dbReference>
<dbReference type="NCBIfam" id="TIGR03954">
    <property type="entry name" value="integ_memb_HG"/>
    <property type="match status" value="1"/>
</dbReference>
<keyword evidence="4 6" id="KW-1133">Transmembrane helix</keyword>
<feature type="domain" description="DUF3817" evidence="7">
    <location>
        <begin position="10"/>
        <end position="96"/>
    </location>
</feature>
<organism evidence="8 9">
    <name type="scientific">Mucilaginibacter sabulilitoris</name>
    <dbReference type="NCBI Taxonomy" id="1173583"/>
    <lineage>
        <taxon>Bacteria</taxon>
        <taxon>Pseudomonadati</taxon>
        <taxon>Bacteroidota</taxon>
        <taxon>Sphingobacteriia</taxon>
        <taxon>Sphingobacteriales</taxon>
        <taxon>Sphingobacteriaceae</taxon>
        <taxon>Mucilaginibacter</taxon>
    </lineage>
</organism>
<evidence type="ECO:0000256" key="2">
    <source>
        <dbReference type="ARBA" id="ARBA00022475"/>
    </source>
</evidence>
<evidence type="ECO:0000256" key="3">
    <source>
        <dbReference type="ARBA" id="ARBA00022692"/>
    </source>
</evidence>
<proteinExistence type="predicted"/>
<name>A0ABZ0TEW7_9SPHI</name>
<evidence type="ECO:0000256" key="4">
    <source>
        <dbReference type="ARBA" id="ARBA00022989"/>
    </source>
</evidence>
<feature type="transmembrane region" description="Helical" evidence="6">
    <location>
        <begin position="77"/>
        <end position="97"/>
    </location>
</feature>
<dbReference type="Proteomes" id="UP001324380">
    <property type="component" value="Chromosome"/>
</dbReference>
<evidence type="ECO:0000259" key="7">
    <source>
        <dbReference type="Pfam" id="PF12823"/>
    </source>
</evidence>
<dbReference type="InterPro" id="IPR023845">
    <property type="entry name" value="DUF3817_TM"/>
</dbReference>
<dbReference type="PANTHER" id="PTHR40077">
    <property type="entry name" value="MEMBRANE PROTEIN-RELATED"/>
    <property type="match status" value="1"/>
</dbReference>
<keyword evidence="5 6" id="KW-0472">Membrane</keyword>
<keyword evidence="9" id="KW-1185">Reference proteome</keyword>
<dbReference type="EMBL" id="CP139558">
    <property type="protein sequence ID" value="WPU91724.1"/>
    <property type="molecule type" value="Genomic_DNA"/>
</dbReference>
<evidence type="ECO:0000256" key="1">
    <source>
        <dbReference type="ARBA" id="ARBA00004651"/>
    </source>
</evidence>
<evidence type="ECO:0000313" key="9">
    <source>
        <dbReference type="Proteomes" id="UP001324380"/>
    </source>
</evidence>
<sequence>MINLLKTQLGRLKLAGYVEGTSLILLLFVAVPLKYFAGNPALVRAIGPVHGLLFLWFIISTLSVGVEEQWKFRETTWKVLIACVIPFGTFYIDKFILKNVPDEPDPERVND</sequence>
<evidence type="ECO:0000256" key="6">
    <source>
        <dbReference type="SAM" id="Phobius"/>
    </source>
</evidence>
<reference evidence="8 9" key="1">
    <citation type="submission" date="2023-11" db="EMBL/GenBank/DDBJ databases">
        <title>Analysis of the Genomes of Mucilaginibacter gossypii cycad 4 and M. sabulilitoris SNA2: microbes with the potential for plant growth promotion.</title>
        <authorList>
            <person name="Hirsch A.M."/>
            <person name="Humm E."/>
            <person name="Rubbi M."/>
            <person name="Del Vecchio G."/>
            <person name="Ha S.M."/>
            <person name="Pellegrini M."/>
            <person name="Gunsalus R.P."/>
        </authorList>
    </citation>
    <scope>NUCLEOTIDE SEQUENCE [LARGE SCALE GENOMIC DNA]</scope>
    <source>
        <strain evidence="8 9">SNA2</strain>
    </source>
</reference>
<feature type="transmembrane region" description="Helical" evidence="6">
    <location>
        <begin position="12"/>
        <end position="33"/>
    </location>
</feature>